<evidence type="ECO:0000313" key="1">
    <source>
        <dbReference type="EMBL" id="VDD83090.1"/>
    </source>
</evidence>
<dbReference type="AlphaFoldDB" id="A0A0R3UMV3"/>
<dbReference type="STRING" id="53468.A0A0R3UMV3"/>
<keyword evidence="2" id="KW-1185">Reference proteome</keyword>
<protein>
    <submittedName>
        <fullName evidence="1">Uncharacterized protein</fullName>
    </submittedName>
</protein>
<evidence type="ECO:0000313" key="2">
    <source>
        <dbReference type="Proteomes" id="UP000267029"/>
    </source>
</evidence>
<reference evidence="1 2" key="1">
    <citation type="submission" date="2018-10" db="EMBL/GenBank/DDBJ databases">
        <authorList>
            <consortium name="Pathogen Informatics"/>
        </authorList>
    </citation>
    <scope>NUCLEOTIDE SEQUENCE [LARGE SCALE GENOMIC DNA]</scope>
</reference>
<name>A0A0R3UMV3_MESCO</name>
<sequence length="106" mass="12190">MTHYHLTPIVYLRMPEIDEITQRMVKKKVLDGGLRDQMREVLLLDHSTLYTRQKRRAKAGQQLHIIRSLAEIGKRHSAKDVNKCKSFSMANLKLAHAASVSIGFSY</sequence>
<dbReference type="EMBL" id="UXSR01005639">
    <property type="protein sequence ID" value="VDD83090.1"/>
    <property type="molecule type" value="Genomic_DNA"/>
</dbReference>
<accession>A0A0R3UMV3</accession>
<organism evidence="1 2">
    <name type="scientific">Mesocestoides corti</name>
    <name type="common">Flatworm</name>
    <dbReference type="NCBI Taxonomy" id="53468"/>
    <lineage>
        <taxon>Eukaryota</taxon>
        <taxon>Metazoa</taxon>
        <taxon>Spiralia</taxon>
        <taxon>Lophotrochozoa</taxon>
        <taxon>Platyhelminthes</taxon>
        <taxon>Cestoda</taxon>
        <taxon>Eucestoda</taxon>
        <taxon>Cyclophyllidea</taxon>
        <taxon>Mesocestoididae</taxon>
        <taxon>Mesocestoides</taxon>
    </lineage>
</organism>
<proteinExistence type="predicted"/>
<dbReference type="OrthoDB" id="1735926at2759"/>
<gene>
    <name evidence="1" type="ORF">MCOS_LOCUS9093</name>
</gene>
<dbReference type="Proteomes" id="UP000267029">
    <property type="component" value="Unassembled WGS sequence"/>
</dbReference>